<keyword evidence="9" id="KW-1185">Reference proteome</keyword>
<dbReference type="GO" id="GO:0031902">
    <property type="term" value="C:late endosome membrane"/>
    <property type="evidence" value="ECO:0007669"/>
    <property type="project" value="TreeGrafter"/>
</dbReference>
<keyword evidence="2 7" id="KW-0812">Transmembrane</keyword>
<evidence type="ECO:0000256" key="3">
    <source>
        <dbReference type="ARBA" id="ARBA00022729"/>
    </source>
</evidence>
<dbReference type="PANTHER" id="PTHR11506">
    <property type="entry name" value="LYSOSOME-ASSOCIATED MEMBRANE GLYCOPROTEIN"/>
    <property type="match status" value="1"/>
</dbReference>
<evidence type="ECO:0000313" key="8">
    <source>
        <dbReference type="EMBL" id="OXA55490.1"/>
    </source>
</evidence>
<protein>
    <submittedName>
        <fullName evidence="8">E3 ubiquitin-protein ligase SMURF1</fullName>
    </submittedName>
</protein>
<comment type="caution">
    <text evidence="8">The sequence shown here is derived from an EMBL/GenBank/DDBJ whole genome shotgun (WGS) entry which is preliminary data.</text>
</comment>
<evidence type="ECO:0000256" key="2">
    <source>
        <dbReference type="ARBA" id="ARBA00022692"/>
    </source>
</evidence>
<keyword evidence="5 7" id="KW-0472">Membrane</keyword>
<dbReference type="OrthoDB" id="6232933at2759"/>
<evidence type="ECO:0000256" key="4">
    <source>
        <dbReference type="ARBA" id="ARBA00022989"/>
    </source>
</evidence>
<dbReference type="EMBL" id="LNIX01000004">
    <property type="protein sequence ID" value="OXA55490.1"/>
    <property type="molecule type" value="Genomic_DNA"/>
</dbReference>
<accession>A0A226EDK3</accession>
<reference evidence="8 9" key="1">
    <citation type="submission" date="2015-12" db="EMBL/GenBank/DDBJ databases">
        <title>The genome of Folsomia candida.</title>
        <authorList>
            <person name="Faddeeva A."/>
            <person name="Derks M.F."/>
            <person name="Anvar Y."/>
            <person name="Smit S."/>
            <person name="Van Straalen N."/>
            <person name="Roelofs D."/>
        </authorList>
    </citation>
    <scope>NUCLEOTIDE SEQUENCE [LARGE SCALE GENOMIC DNA]</scope>
    <source>
        <strain evidence="8 9">VU population</strain>
        <tissue evidence="8">Whole body</tissue>
    </source>
</reference>
<evidence type="ECO:0000256" key="1">
    <source>
        <dbReference type="ARBA" id="ARBA00004251"/>
    </source>
</evidence>
<feature type="transmembrane region" description="Helical" evidence="7">
    <location>
        <begin position="12"/>
        <end position="29"/>
    </location>
</feature>
<dbReference type="STRING" id="158441.A0A226EDK3"/>
<dbReference type="AlphaFoldDB" id="A0A226EDK3"/>
<organism evidence="8 9">
    <name type="scientific">Folsomia candida</name>
    <name type="common">Springtail</name>
    <dbReference type="NCBI Taxonomy" id="158441"/>
    <lineage>
        <taxon>Eukaryota</taxon>
        <taxon>Metazoa</taxon>
        <taxon>Ecdysozoa</taxon>
        <taxon>Arthropoda</taxon>
        <taxon>Hexapoda</taxon>
        <taxon>Collembola</taxon>
        <taxon>Entomobryomorpha</taxon>
        <taxon>Isotomoidea</taxon>
        <taxon>Isotomidae</taxon>
        <taxon>Proisotominae</taxon>
        <taxon>Folsomia</taxon>
    </lineage>
</organism>
<comment type="subcellular location">
    <subcellularLocation>
        <location evidence="1">Cell membrane</location>
        <topology evidence="1">Single-pass type I membrane protein</topology>
    </subcellularLocation>
</comment>
<gene>
    <name evidence="8" type="ORF">Fcan01_09833</name>
</gene>
<dbReference type="Proteomes" id="UP000198287">
    <property type="component" value="Unassembled WGS sequence"/>
</dbReference>
<dbReference type="PANTHER" id="PTHR11506:SF35">
    <property type="entry name" value="LYSOSOME-ASSOCIATED MEMBRANE GLYCOPROTEIN 5"/>
    <property type="match status" value="1"/>
</dbReference>
<keyword evidence="6" id="KW-0325">Glycoprotein</keyword>
<evidence type="ECO:0000313" key="9">
    <source>
        <dbReference type="Proteomes" id="UP000198287"/>
    </source>
</evidence>
<evidence type="ECO:0000256" key="6">
    <source>
        <dbReference type="ARBA" id="ARBA00023180"/>
    </source>
</evidence>
<name>A0A226EDK3_FOLCA</name>
<sequence>MSFSGVVIFKKLTLIVILLVELGSVFVVVDSAQFRESRFTSGRDEVFWSLTDANKTKTCILLSGVFEIEIPYYTDYFMKSIAVIRIPRIASVTGFCDTNENPNLESLSFEWSPDPRQPEVKHSVTLTFKRYSHLKEPSFLEPYYALTTIHGRIQTNEVDFHDPFDPEHIYNLTASDVGAILSAPEKLSFVCKSIQVIKFNDGRNSFAMSEVHAEAFHDKIALGDGKDFGPKSFCAKDGVEVLLMVFTYVIILALFGLAVYYVVDKRRKRAYVYL</sequence>
<keyword evidence="4 7" id="KW-1133">Transmembrane helix</keyword>
<feature type="transmembrane region" description="Helical" evidence="7">
    <location>
        <begin position="241"/>
        <end position="263"/>
    </location>
</feature>
<dbReference type="GO" id="GO:0005886">
    <property type="term" value="C:plasma membrane"/>
    <property type="evidence" value="ECO:0007669"/>
    <property type="project" value="TreeGrafter"/>
</dbReference>
<evidence type="ECO:0000256" key="5">
    <source>
        <dbReference type="ARBA" id="ARBA00023136"/>
    </source>
</evidence>
<evidence type="ECO:0000256" key="7">
    <source>
        <dbReference type="SAM" id="Phobius"/>
    </source>
</evidence>
<dbReference type="Gene3D" id="2.40.160.110">
    <property type="match status" value="1"/>
</dbReference>
<dbReference type="InterPro" id="IPR002000">
    <property type="entry name" value="Lysosome-assoc_membr_glycop"/>
</dbReference>
<dbReference type="GO" id="GO:0072594">
    <property type="term" value="P:establishment of protein localization to organelle"/>
    <property type="evidence" value="ECO:0007669"/>
    <property type="project" value="TreeGrafter"/>
</dbReference>
<dbReference type="OMA" id="CKSIQVI"/>
<dbReference type="GO" id="GO:0005765">
    <property type="term" value="C:lysosomal membrane"/>
    <property type="evidence" value="ECO:0007669"/>
    <property type="project" value="TreeGrafter"/>
</dbReference>
<keyword evidence="3" id="KW-0732">Signal</keyword>
<proteinExistence type="predicted"/>